<dbReference type="GO" id="GO:0016887">
    <property type="term" value="F:ATP hydrolysis activity"/>
    <property type="evidence" value="ECO:0007669"/>
    <property type="project" value="InterPro"/>
</dbReference>
<keyword evidence="2" id="KW-0813">Transport</keyword>
<proteinExistence type="predicted"/>
<keyword evidence="5 11" id="KW-0067">ATP-binding</keyword>
<feature type="transmembrane region" description="Helical" evidence="8">
    <location>
        <begin position="73"/>
        <end position="93"/>
    </location>
</feature>
<dbReference type="Gene3D" id="1.20.1560.10">
    <property type="entry name" value="ABC transporter type 1, transmembrane domain"/>
    <property type="match status" value="1"/>
</dbReference>
<keyword evidence="3 8" id="KW-0812">Transmembrane</keyword>
<name>A0A1V4J1P8_9CLOT</name>
<dbReference type="GO" id="GO:0005524">
    <property type="term" value="F:ATP binding"/>
    <property type="evidence" value="ECO:0007669"/>
    <property type="project" value="UniProtKB-KW"/>
</dbReference>
<dbReference type="InterPro" id="IPR003439">
    <property type="entry name" value="ABC_transporter-like_ATP-bd"/>
</dbReference>
<feature type="transmembrane region" description="Helical" evidence="8">
    <location>
        <begin position="295"/>
        <end position="316"/>
    </location>
</feature>
<dbReference type="InterPro" id="IPR036640">
    <property type="entry name" value="ABC1_TM_sf"/>
</dbReference>
<dbReference type="SUPFAM" id="SSF52540">
    <property type="entry name" value="P-loop containing nucleoside triphosphate hydrolases"/>
    <property type="match status" value="1"/>
</dbReference>
<evidence type="ECO:0000256" key="2">
    <source>
        <dbReference type="ARBA" id="ARBA00022448"/>
    </source>
</evidence>
<feature type="domain" description="ABC transmembrane type-1" evidence="10">
    <location>
        <begin position="37"/>
        <end position="321"/>
    </location>
</feature>
<dbReference type="EMBL" id="MZGT01000002">
    <property type="protein sequence ID" value="OPJ66096.1"/>
    <property type="molecule type" value="Genomic_DNA"/>
</dbReference>
<organism evidence="11 12">
    <name type="scientific">Clostridium chromiireducens</name>
    <dbReference type="NCBI Taxonomy" id="225345"/>
    <lineage>
        <taxon>Bacteria</taxon>
        <taxon>Bacillati</taxon>
        <taxon>Bacillota</taxon>
        <taxon>Clostridia</taxon>
        <taxon>Eubacteriales</taxon>
        <taxon>Clostridiaceae</taxon>
        <taxon>Clostridium</taxon>
    </lineage>
</organism>
<dbReference type="PROSITE" id="PS00211">
    <property type="entry name" value="ABC_TRANSPORTER_1"/>
    <property type="match status" value="1"/>
</dbReference>
<keyword evidence="7 8" id="KW-0472">Membrane</keyword>
<evidence type="ECO:0000256" key="6">
    <source>
        <dbReference type="ARBA" id="ARBA00022989"/>
    </source>
</evidence>
<dbReference type="InterPro" id="IPR017871">
    <property type="entry name" value="ABC_transporter-like_CS"/>
</dbReference>
<dbReference type="PANTHER" id="PTHR43394">
    <property type="entry name" value="ATP-DEPENDENT PERMEASE MDL1, MITOCHONDRIAL"/>
    <property type="match status" value="1"/>
</dbReference>
<dbReference type="InterPro" id="IPR011527">
    <property type="entry name" value="ABC1_TM_dom"/>
</dbReference>
<dbReference type="PROSITE" id="PS50929">
    <property type="entry name" value="ABC_TM1F"/>
    <property type="match status" value="1"/>
</dbReference>
<dbReference type="Gene3D" id="3.40.50.300">
    <property type="entry name" value="P-loop containing nucleotide triphosphate hydrolases"/>
    <property type="match status" value="1"/>
</dbReference>
<feature type="transmembrane region" description="Helical" evidence="8">
    <location>
        <begin position="152"/>
        <end position="172"/>
    </location>
</feature>
<dbReference type="OrthoDB" id="9762778at2"/>
<feature type="domain" description="ABC transporter" evidence="9">
    <location>
        <begin position="355"/>
        <end position="586"/>
    </location>
</feature>
<dbReference type="STRING" id="225345.CLCHR_01970"/>
<dbReference type="GO" id="GO:0005886">
    <property type="term" value="C:plasma membrane"/>
    <property type="evidence" value="ECO:0007669"/>
    <property type="project" value="UniProtKB-SubCell"/>
</dbReference>
<comment type="caution">
    <text evidence="11">The sequence shown here is derived from an EMBL/GenBank/DDBJ whole genome shotgun (WGS) entry which is preliminary data.</text>
</comment>
<feature type="transmembrane region" description="Helical" evidence="8">
    <location>
        <begin position="35"/>
        <end position="61"/>
    </location>
</feature>
<sequence length="587" mass="66558">MAQRNTYFQDEIIEKKLDIKQFGRIVRYIFPYKNIFILVGFLMLISAAVSMMAPLLLRYIINHTVIAKEYGELVLIVSGFLVLAAIEIGITFAHQRLMGKTGHNIIAKIRKDIFYKLQQLSFDYFDSRPDGKIVVRVTDYINDLANFFTNNLLLFLIYIVKIVVVTIFMLAISPQLTAIVFGAVIPMMICVFGLRYSIRKLFAYHRARLSNRTAFLVESIMGEKIVKNYNRIDMNEKIYMEVHDISARTWMQIVMRNELNTPTVEIFWNLGTLCLYGTALYLILQGNSNIDAGTIVAFISYMSLFSGPLTQVAIIIQQLAQVSTNLEQVFDTIDYSVEIESKYSGIELKNVKGQVDFDNVTFAYEDGVDVLKDFNLHVKPGETIALVGPTGAGKTTVINTITRFYDVNKGSVKIDGIDVREVTLDSLRREIGVLMQDPFIFKGTVIDNIRYGRPDATDEECIKAAKTIFADRCIDKMKDGFYQELEERGAGLSAGEKQLISFARIILKNPSVIILDEATSSIDTETENLIKEAMDVILNDKTAFIVAHRLSTIRNADRILYIDNNTIAEEGTHEELMKLKGLYYSLN</sequence>
<comment type="subcellular location">
    <subcellularLocation>
        <location evidence="1">Cell membrane</location>
        <topology evidence="1">Multi-pass membrane protein</topology>
    </subcellularLocation>
</comment>
<evidence type="ECO:0000256" key="1">
    <source>
        <dbReference type="ARBA" id="ARBA00004651"/>
    </source>
</evidence>
<evidence type="ECO:0000259" key="10">
    <source>
        <dbReference type="PROSITE" id="PS50929"/>
    </source>
</evidence>
<dbReference type="PROSITE" id="PS50893">
    <property type="entry name" value="ABC_TRANSPORTER_2"/>
    <property type="match status" value="1"/>
</dbReference>
<dbReference type="GO" id="GO:0015421">
    <property type="term" value="F:ABC-type oligopeptide transporter activity"/>
    <property type="evidence" value="ECO:0007669"/>
    <property type="project" value="TreeGrafter"/>
</dbReference>
<evidence type="ECO:0000256" key="8">
    <source>
        <dbReference type="SAM" id="Phobius"/>
    </source>
</evidence>
<accession>A0A1V4J1P8</accession>
<dbReference type="SMART" id="SM00382">
    <property type="entry name" value="AAA"/>
    <property type="match status" value="1"/>
</dbReference>
<evidence type="ECO:0000256" key="5">
    <source>
        <dbReference type="ARBA" id="ARBA00022840"/>
    </source>
</evidence>
<protein>
    <submittedName>
        <fullName evidence="11">Putative ABC transporter ATP-binding protein</fullName>
    </submittedName>
</protein>
<dbReference type="FunFam" id="3.40.50.300:FF:000287">
    <property type="entry name" value="Multidrug ABC transporter ATP-binding protein"/>
    <property type="match status" value="1"/>
</dbReference>
<evidence type="ECO:0000259" key="9">
    <source>
        <dbReference type="PROSITE" id="PS50893"/>
    </source>
</evidence>
<evidence type="ECO:0000256" key="4">
    <source>
        <dbReference type="ARBA" id="ARBA00022741"/>
    </source>
</evidence>
<feature type="transmembrane region" description="Helical" evidence="8">
    <location>
        <begin position="178"/>
        <end position="198"/>
    </location>
</feature>
<feature type="transmembrane region" description="Helical" evidence="8">
    <location>
        <begin position="266"/>
        <end position="283"/>
    </location>
</feature>
<dbReference type="Pfam" id="PF00005">
    <property type="entry name" value="ABC_tran"/>
    <property type="match status" value="1"/>
</dbReference>
<keyword evidence="6 8" id="KW-1133">Transmembrane helix</keyword>
<evidence type="ECO:0000256" key="7">
    <source>
        <dbReference type="ARBA" id="ARBA00023136"/>
    </source>
</evidence>
<evidence type="ECO:0000313" key="12">
    <source>
        <dbReference type="Proteomes" id="UP000191056"/>
    </source>
</evidence>
<dbReference type="SUPFAM" id="SSF90123">
    <property type="entry name" value="ABC transporter transmembrane region"/>
    <property type="match status" value="1"/>
</dbReference>
<dbReference type="InterPro" id="IPR027417">
    <property type="entry name" value="P-loop_NTPase"/>
</dbReference>
<dbReference type="AlphaFoldDB" id="A0A1V4J1P8"/>
<dbReference type="Pfam" id="PF00664">
    <property type="entry name" value="ABC_membrane"/>
    <property type="match status" value="1"/>
</dbReference>
<reference evidence="11 12" key="1">
    <citation type="submission" date="2017-03" db="EMBL/GenBank/DDBJ databases">
        <title>Genome sequence of Clostridium chromiireducens DSM 23318.</title>
        <authorList>
            <person name="Poehlein A."/>
            <person name="Daniel R."/>
        </authorList>
    </citation>
    <scope>NUCLEOTIDE SEQUENCE [LARGE SCALE GENOMIC DNA]</scope>
    <source>
        <strain evidence="11 12">DSM 23318</strain>
    </source>
</reference>
<dbReference type="RefSeq" id="WP_079437788.1">
    <property type="nucleotide sequence ID" value="NZ_MZGT01000002.1"/>
</dbReference>
<dbReference type="InterPro" id="IPR003593">
    <property type="entry name" value="AAA+_ATPase"/>
</dbReference>
<dbReference type="InterPro" id="IPR039421">
    <property type="entry name" value="Type_1_exporter"/>
</dbReference>
<gene>
    <name evidence="11" type="ORF">CLCHR_01970</name>
</gene>
<evidence type="ECO:0000256" key="3">
    <source>
        <dbReference type="ARBA" id="ARBA00022692"/>
    </source>
</evidence>
<keyword evidence="4" id="KW-0547">Nucleotide-binding</keyword>
<evidence type="ECO:0000313" key="11">
    <source>
        <dbReference type="EMBL" id="OPJ66096.1"/>
    </source>
</evidence>
<dbReference type="PANTHER" id="PTHR43394:SF1">
    <property type="entry name" value="ATP-BINDING CASSETTE SUB-FAMILY B MEMBER 10, MITOCHONDRIAL"/>
    <property type="match status" value="1"/>
</dbReference>
<dbReference type="Proteomes" id="UP000191056">
    <property type="component" value="Unassembled WGS sequence"/>
</dbReference>
<keyword evidence="12" id="KW-1185">Reference proteome</keyword>